<dbReference type="AlphaFoldDB" id="A0A2P8D6V3"/>
<dbReference type="SMART" id="SM01130">
    <property type="entry name" value="DHDPS"/>
    <property type="match status" value="1"/>
</dbReference>
<dbReference type="InterPro" id="IPR002220">
    <property type="entry name" value="DapA-like"/>
</dbReference>
<evidence type="ECO:0000256" key="4">
    <source>
        <dbReference type="PIRSR" id="PIRSR001365-2"/>
    </source>
</evidence>
<organism evidence="5 6">
    <name type="scientific">Murinocardiopsis flavida</name>
    <dbReference type="NCBI Taxonomy" id="645275"/>
    <lineage>
        <taxon>Bacteria</taxon>
        <taxon>Bacillati</taxon>
        <taxon>Actinomycetota</taxon>
        <taxon>Actinomycetes</taxon>
        <taxon>Streptosporangiales</taxon>
        <taxon>Nocardiopsidaceae</taxon>
        <taxon>Murinocardiopsis</taxon>
    </lineage>
</organism>
<dbReference type="PANTHER" id="PTHR12128:SF66">
    <property type="entry name" value="4-HYDROXY-2-OXOGLUTARATE ALDOLASE, MITOCHONDRIAL"/>
    <property type="match status" value="1"/>
</dbReference>
<comment type="caution">
    <text evidence="5">The sequence shown here is derived from an EMBL/GenBank/DDBJ whole genome shotgun (WGS) entry which is preliminary data.</text>
</comment>
<proteinExistence type="inferred from homology"/>
<name>A0A2P8D6V3_9ACTN</name>
<dbReference type="Pfam" id="PF00701">
    <property type="entry name" value="DHDPS"/>
    <property type="match status" value="1"/>
</dbReference>
<gene>
    <name evidence="5" type="ORF">CLV63_117147</name>
</gene>
<evidence type="ECO:0000313" key="5">
    <source>
        <dbReference type="EMBL" id="PSK92938.1"/>
    </source>
</evidence>
<dbReference type="CDD" id="cd00408">
    <property type="entry name" value="DHDPS-like"/>
    <property type="match status" value="1"/>
</dbReference>
<keyword evidence="6" id="KW-1185">Reference proteome</keyword>
<dbReference type="InterPro" id="IPR013785">
    <property type="entry name" value="Aldolase_TIM"/>
</dbReference>
<dbReference type="GO" id="GO:0005829">
    <property type="term" value="C:cytosol"/>
    <property type="evidence" value="ECO:0007669"/>
    <property type="project" value="TreeGrafter"/>
</dbReference>
<dbReference type="PANTHER" id="PTHR12128">
    <property type="entry name" value="DIHYDRODIPICOLINATE SYNTHASE"/>
    <property type="match status" value="1"/>
</dbReference>
<dbReference type="EMBL" id="PYGA01000017">
    <property type="protein sequence ID" value="PSK92938.1"/>
    <property type="molecule type" value="Genomic_DNA"/>
</dbReference>
<dbReference type="Gene3D" id="3.20.20.70">
    <property type="entry name" value="Aldolase class I"/>
    <property type="match status" value="1"/>
</dbReference>
<dbReference type="PRINTS" id="PR00146">
    <property type="entry name" value="DHPICSNTHASE"/>
</dbReference>
<evidence type="ECO:0000313" key="6">
    <source>
        <dbReference type="Proteomes" id="UP000240542"/>
    </source>
</evidence>
<evidence type="ECO:0000256" key="1">
    <source>
        <dbReference type="ARBA" id="ARBA00007592"/>
    </source>
</evidence>
<accession>A0A2P8D6V3</accession>
<protein>
    <submittedName>
        <fullName evidence="5">4-hydroxy-tetrahydrodipicolinate synthase</fullName>
    </submittedName>
</protein>
<dbReference type="Proteomes" id="UP000240542">
    <property type="component" value="Unassembled WGS sequence"/>
</dbReference>
<evidence type="ECO:0000256" key="3">
    <source>
        <dbReference type="PIRNR" id="PIRNR001365"/>
    </source>
</evidence>
<sequence>MEPINGLHPILATPFHPDGGLDIEGLRRLVRFQRASGAAGVAVFGMASEGFALTAAERARILDTVRSEAGDRFTITAGVNGTGTEVAIEQARQAADHGADGLMVLPPFLVKPGPAQVVEFYRQVAGATGLDVMIQDAPGVTGVAIPPGAIAEIAAFDRVTSVKVEAQPTAPKVAAVVRALAESGRDLAVLGGQNAFFMLEEYAAGAVGTMPACEFTDLLDEVLVLVGKGDTTGAHRSFTRLLPLIRFGMQAGLAWAVHKEVLVRRGVIASAAVRLPAADLDEGTRAGLDAVLDALPMDDYATVLARSAGGA</sequence>
<dbReference type="SUPFAM" id="SSF51569">
    <property type="entry name" value="Aldolase"/>
    <property type="match status" value="1"/>
</dbReference>
<reference evidence="5 6" key="1">
    <citation type="submission" date="2018-03" db="EMBL/GenBank/DDBJ databases">
        <title>Genomic Encyclopedia of Archaeal and Bacterial Type Strains, Phase II (KMG-II): from individual species to whole genera.</title>
        <authorList>
            <person name="Goeker M."/>
        </authorList>
    </citation>
    <scope>NUCLEOTIDE SEQUENCE [LARGE SCALE GENOMIC DNA]</scope>
    <source>
        <strain evidence="5 6">DSM 45312</strain>
    </source>
</reference>
<dbReference type="RefSeq" id="WP_106585213.1">
    <property type="nucleotide sequence ID" value="NZ_PYGA01000017.1"/>
</dbReference>
<dbReference type="OrthoDB" id="9778880at2"/>
<comment type="similarity">
    <text evidence="1 3">Belongs to the DapA family.</text>
</comment>
<dbReference type="GO" id="GO:0008840">
    <property type="term" value="F:4-hydroxy-tetrahydrodipicolinate synthase activity"/>
    <property type="evidence" value="ECO:0007669"/>
    <property type="project" value="TreeGrafter"/>
</dbReference>
<keyword evidence="2 3" id="KW-0456">Lyase</keyword>
<dbReference type="PIRSF" id="PIRSF001365">
    <property type="entry name" value="DHDPS"/>
    <property type="match status" value="1"/>
</dbReference>
<feature type="binding site" evidence="4">
    <location>
        <position position="210"/>
    </location>
    <ligand>
        <name>pyruvate</name>
        <dbReference type="ChEBI" id="CHEBI:15361"/>
    </ligand>
</feature>
<evidence type="ECO:0000256" key="2">
    <source>
        <dbReference type="ARBA" id="ARBA00023239"/>
    </source>
</evidence>